<name>A0A0P0A873_9RHOB</name>
<protein>
    <submittedName>
        <fullName evidence="1">Membrane protein</fullName>
    </submittedName>
</protein>
<dbReference type="PANTHER" id="PTHR22911:SF103">
    <property type="entry name" value="BLR2811 PROTEIN"/>
    <property type="match status" value="1"/>
</dbReference>
<dbReference type="PANTHER" id="PTHR22911">
    <property type="entry name" value="ACYL-MALONYL CONDENSING ENZYME-RELATED"/>
    <property type="match status" value="1"/>
</dbReference>
<gene>
    <name evidence="1" type="ORF">IMCC12053_687</name>
</gene>
<proteinExistence type="predicted"/>
<dbReference type="KEGG" id="cmar:IMCC12053_687"/>
<keyword evidence="2" id="KW-1185">Reference proteome</keyword>
<dbReference type="InterPro" id="IPR000620">
    <property type="entry name" value="EamA_dom"/>
</dbReference>
<evidence type="ECO:0000313" key="1">
    <source>
        <dbReference type="EMBL" id="ALI54635.1"/>
    </source>
</evidence>
<accession>A0A0P0A873</accession>
<dbReference type="PATRIC" id="fig|1397108.4.peg.712"/>
<dbReference type="SUPFAM" id="SSF103481">
    <property type="entry name" value="Multidrug resistance efflux transporter EmrE"/>
    <property type="match status" value="2"/>
</dbReference>
<dbReference type="Proteomes" id="UP000064920">
    <property type="component" value="Chromosome"/>
</dbReference>
<dbReference type="InterPro" id="IPR037185">
    <property type="entry name" value="EmrE-like"/>
</dbReference>
<dbReference type="Pfam" id="PF00892">
    <property type="entry name" value="EamA"/>
    <property type="match status" value="2"/>
</dbReference>
<reference evidence="1 2" key="1">
    <citation type="submission" date="2015-05" db="EMBL/GenBank/DDBJ databases">
        <authorList>
            <person name="Wang D.B."/>
            <person name="Wang M."/>
        </authorList>
    </citation>
    <scope>NUCLEOTIDE SEQUENCE [LARGE SCALE GENOMIC DNA]</scope>
    <source>
        <strain evidence="1 2">IMCC 12053</strain>
    </source>
</reference>
<evidence type="ECO:0000313" key="2">
    <source>
        <dbReference type="Proteomes" id="UP000064920"/>
    </source>
</evidence>
<dbReference type="GO" id="GO:0016020">
    <property type="term" value="C:membrane"/>
    <property type="evidence" value="ECO:0007669"/>
    <property type="project" value="InterPro"/>
</dbReference>
<dbReference type="Gene3D" id="1.10.3730.20">
    <property type="match status" value="1"/>
</dbReference>
<dbReference type="AlphaFoldDB" id="A0A0P0A873"/>
<dbReference type="STRING" id="1397108.IMCC12053_687"/>
<organism evidence="1 2">
    <name type="scientific">Celeribacter marinus</name>
    <dbReference type="NCBI Taxonomy" id="1397108"/>
    <lineage>
        <taxon>Bacteria</taxon>
        <taxon>Pseudomonadati</taxon>
        <taxon>Pseudomonadota</taxon>
        <taxon>Alphaproteobacteria</taxon>
        <taxon>Rhodobacterales</taxon>
        <taxon>Roseobacteraceae</taxon>
        <taxon>Celeribacter</taxon>
    </lineage>
</organism>
<sequence>MDKATSHPYRPPMIWFSRLPDATKGILFMLVSVTSFSLMDGVAKLLGQRVDVSQVLLARYGGQLLILLVLFNRNIPRLLRTDYPRLQWVRAVFQLAAAACFFIALKTVGLAEATAVADLAPVMITLGAALLLKERVGPRRAFGIATAMIGALIVIRPTGDVFTPAALWPLGTAVCIAGYAIATRYIGKSEPVQTGLIYSGIFGAGVMILIVPFRWVTPDATTWGLMALIGLIGTFAQLTMIQAYSTAEASAVAPFSYAGLITASLWGVLIFDTWPDGYTVLGALVIVSAGLYVWHRETRGPTMARAASKKAT</sequence>
<dbReference type="EMBL" id="CP012023">
    <property type="protein sequence ID" value="ALI54635.1"/>
    <property type="molecule type" value="Genomic_DNA"/>
</dbReference>